<feature type="transmembrane region" description="Helical" evidence="8">
    <location>
        <begin position="27"/>
        <end position="49"/>
    </location>
</feature>
<dbReference type="InterPro" id="IPR017452">
    <property type="entry name" value="GPCR_Rhodpsn_7TM"/>
</dbReference>
<dbReference type="EMBL" id="MU586303">
    <property type="protein sequence ID" value="KAI5608043.1"/>
    <property type="molecule type" value="Genomic_DNA"/>
</dbReference>
<dbReference type="PRINTS" id="PR00237">
    <property type="entry name" value="GPCRRHODOPSN"/>
</dbReference>
<dbReference type="PRINTS" id="PR00667">
    <property type="entry name" value="RPERETINALR"/>
</dbReference>
<protein>
    <submittedName>
        <fullName evidence="10">Retinal G protein coupled receptor b</fullName>
    </submittedName>
</protein>
<dbReference type="AlphaFoldDB" id="A0AAD5A1J2"/>
<dbReference type="GO" id="GO:0016020">
    <property type="term" value="C:membrane"/>
    <property type="evidence" value="ECO:0007669"/>
    <property type="project" value="UniProtKB-SubCell"/>
</dbReference>
<keyword evidence="4" id="KW-0297">G-protein coupled receptor</keyword>
<feature type="non-terminal residue" evidence="10">
    <location>
        <position position="188"/>
    </location>
</feature>
<dbReference type="InterPro" id="IPR000276">
    <property type="entry name" value="GPCR_Rhodpsn"/>
</dbReference>
<dbReference type="InterPro" id="IPR001793">
    <property type="entry name" value="RPE_GPCR"/>
</dbReference>
<dbReference type="Gene3D" id="1.20.1070.10">
    <property type="entry name" value="Rhodopsin 7-helix transmembrane proteins"/>
    <property type="match status" value="1"/>
</dbReference>
<evidence type="ECO:0000256" key="7">
    <source>
        <dbReference type="ARBA" id="ARBA00023224"/>
    </source>
</evidence>
<feature type="transmembrane region" description="Helical" evidence="8">
    <location>
        <begin position="112"/>
        <end position="133"/>
    </location>
</feature>
<evidence type="ECO:0000259" key="9">
    <source>
        <dbReference type="PROSITE" id="PS50262"/>
    </source>
</evidence>
<dbReference type="Pfam" id="PF00001">
    <property type="entry name" value="7tm_1"/>
    <property type="match status" value="1"/>
</dbReference>
<feature type="transmembrane region" description="Helical" evidence="8">
    <location>
        <begin position="70"/>
        <end position="92"/>
    </location>
</feature>
<evidence type="ECO:0000256" key="6">
    <source>
        <dbReference type="ARBA" id="ARBA00023170"/>
    </source>
</evidence>
<keyword evidence="11" id="KW-1185">Reference proteome</keyword>
<sequence length="188" mass="21731">CLQCKILCVCLCVCCRYWPFGSEGCQIHAFQGMVSILAGISFLGAVAWDRYHMYCTKQKMFWSTSLTMSSIMWVLAVLWAALPLPFIGWGVFDFEPMHVGCTLDYTRGDRGYITYMVALTVLYLVFPLLIVYSSYSSIYTYFRKIHNFKFNTSLPVKTLLFCWGPYVIMCVYACFEDTRDLSPKLRMV</sequence>
<feature type="transmembrane region" description="Helical" evidence="8">
    <location>
        <begin position="154"/>
        <end position="175"/>
    </location>
</feature>
<organism evidence="10 11">
    <name type="scientific">Silurus asotus</name>
    <name type="common">Amur catfish</name>
    <name type="synonym">Parasilurus asotus</name>
    <dbReference type="NCBI Taxonomy" id="30991"/>
    <lineage>
        <taxon>Eukaryota</taxon>
        <taxon>Metazoa</taxon>
        <taxon>Chordata</taxon>
        <taxon>Craniata</taxon>
        <taxon>Vertebrata</taxon>
        <taxon>Euteleostomi</taxon>
        <taxon>Actinopterygii</taxon>
        <taxon>Neopterygii</taxon>
        <taxon>Teleostei</taxon>
        <taxon>Ostariophysi</taxon>
        <taxon>Siluriformes</taxon>
        <taxon>Siluridae</taxon>
        <taxon>Silurus</taxon>
    </lineage>
</organism>
<keyword evidence="3 8" id="KW-1133">Transmembrane helix</keyword>
<keyword evidence="7" id="KW-0807">Transducer</keyword>
<dbReference type="PROSITE" id="PS50262">
    <property type="entry name" value="G_PROTEIN_RECEP_F1_2"/>
    <property type="match status" value="1"/>
</dbReference>
<feature type="domain" description="G-protein coupled receptors family 1 profile" evidence="9">
    <location>
        <begin position="18"/>
        <end position="188"/>
    </location>
</feature>
<evidence type="ECO:0000256" key="4">
    <source>
        <dbReference type="ARBA" id="ARBA00023040"/>
    </source>
</evidence>
<comment type="subcellular location">
    <subcellularLocation>
        <location evidence="1">Membrane</location>
        <topology evidence="1">Multi-pass membrane protein</topology>
    </subcellularLocation>
</comment>
<reference evidence="10" key="1">
    <citation type="submission" date="2018-07" db="EMBL/GenBank/DDBJ databases">
        <title>Comparative genomics of catfishes provides insights into carnivory and benthic adaptation.</title>
        <authorList>
            <person name="Zhang Y."/>
            <person name="Wang D."/>
            <person name="Peng Z."/>
            <person name="Zheng S."/>
            <person name="Shao F."/>
            <person name="Tao W."/>
        </authorList>
    </citation>
    <scope>NUCLEOTIDE SEQUENCE</scope>
    <source>
        <strain evidence="10">Chongqing</strain>
    </source>
</reference>
<name>A0AAD5A1J2_SILAS</name>
<accession>A0AAD5A1J2</accession>
<dbReference type="Proteomes" id="UP001205998">
    <property type="component" value="Unassembled WGS sequence"/>
</dbReference>
<evidence type="ECO:0000256" key="3">
    <source>
        <dbReference type="ARBA" id="ARBA00022989"/>
    </source>
</evidence>
<gene>
    <name evidence="10" type="ORF">C0J50_12336</name>
</gene>
<feature type="non-terminal residue" evidence="10">
    <location>
        <position position="1"/>
    </location>
</feature>
<evidence type="ECO:0000256" key="5">
    <source>
        <dbReference type="ARBA" id="ARBA00023136"/>
    </source>
</evidence>
<evidence type="ECO:0000313" key="11">
    <source>
        <dbReference type="Proteomes" id="UP001205998"/>
    </source>
</evidence>
<keyword evidence="6 10" id="KW-0675">Receptor</keyword>
<dbReference type="GO" id="GO:0004930">
    <property type="term" value="F:G protein-coupled receptor activity"/>
    <property type="evidence" value="ECO:0007669"/>
    <property type="project" value="UniProtKB-KW"/>
</dbReference>
<evidence type="ECO:0000256" key="1">
    <source>
        <dbReference type="ARBA" id="ARBA00004141"/>
    </source>
</evidence>
<keyword evidence="5 8" id="KW-0472">Membrane</keyword>
<dbReference type="InterPro" id="IPR050125">
    <property type="entry name" value="GPCR_opsins"/>
</dbReference>
<dbReference type="PANTHER" id="PTHR24240">
    <property type="entry name" value="OPSIN"/>
    <property type="match status" value="1"/>
</dbReference>
<dbReference type="GO" id="GO:0007602">
    <property type="term" value="P:phototransduction"/>
    <property type="evidence" value="ECO:0007669"/>
    <property type="project" value="InterPro"/>
</dbReference>
<evidence type="ECO:0000256" key="8">
    <source>
        <dbReference type="SAM" id="Phobius"/>
    </source>
</evidence>
<comment type="caution">
    <text evidence="10">The sequence shown here is derived from an EMBL/GenBank/DDBJ whole genome shotgun (WGS) entry which is preliminary data.</text>
</comment>
<evidence type="ECO:0000313" key="10">
    <source>
        <dbReference type="EMBL" id="KAI5608043.1"/>
    </source>
</evidence>
<proteinExistence type="predicted"/>
<dbReference type="SUPFAM" id="SSF81321">
    <property type="entry name" value="Family A G protein-coupled receptor-like"/>
    <property type="match status" value="1"/>
</dbReference>
<keyword evidence="2 8" id="KW-0812">Transmembrane</keyword>
<evidence type="ECO:0000256" key="2">
    <source>
        <dbReference type="ARBA" id="ARBA00022692"/>
    </source>
</evidence>
<dbReference type="GO" id="GO:0007601">
    <property type="term" value="P:visual perception"/>
    <property type="evidence" value="ECO:0007669"/>
    <property type="project" value="InterPro"/>
</dbReference>